<feature type="region of interest" description="Disordered" evidence="1">
    <location>
        <begin position="1"/>
        <end position="64"/>
    </location>
</feature>
<organism evidence="2 3">
    <name type="scientific">Aldrovandia affinis</name>
    <dbReference type="NCBI Taxonomy" id="143900"/>
    <lineage>
        <taxon>Eukaryota</taxon>
        <taxon>Metazoa</taxon>
        <taxon>Chordata</taxon>
        <taxon>Craniata</taxon>
        <taxon>Vertebrata</taxon>
        <taxon>Euteleostomi</taxon>
        <taxon>Actinopterygii</taxon>
        <taxon>Neopterygii</taxon>
        <taxon>Teleostei</taxon>
        <taxon>Notacanthiformes</taxon>
        <taxon>Halosauridae</taxon>
        <taxon>Aldrovandia</taxon>
    </lineage>
</organism>
<dbReference type="AlphaFoldDB" id="A0AAD7WKI1"/>
<accession>A0AAD7WKI1</accession>
<proteinExistence type="predicted"/>
<feature type="compositionally biased region" description="Polar residues" evidence="1">
    <location>
        <begin position="39"/>
        <end position="51"/>
    </location>
</feature>
<gene>
    <name evidence="2" type="ORF">AAFF_G00398920</name>
</gene>
<protein>
    <submittedName>
        <fullName evidence="2">Uncharacterized protein</fullName>
    </submittedName>
</protein>
<reference evidence="2" key="1">
    <citation type="journal article" date="2023" name="Science">
        <title>Genome structures resolve the early diversification of teleost fishes.</title>
        <authorList>
            <person name="Parey E."/>
            <person name="Louis A."/>
            <person name="Montfort J."/>
            <person name="Bouchez O."/>
            <person name="Roques C."/>
            <person name="Iampietro C."/>
            <person name="Lluch J."/>
            <person name="Castinel A."/>
            <person name="Donnadieu C."/>
            <person name="Desvignes T."/>
            <person name="Floi Bucao C."/>
            <person name="Jouanno E."/>
            <person name="Wen M."/>
            <person name="Mejri S."/>
            <person name="Dirks R."/>
            <person name="Jansen H."/>
            <person name="Henkel C."/>
            <person name="Chen W.J."/>
            <person name="Zahm M."/>
            <person name="Cabau C."/>
            <person name="Klopp C."/>
            <person name="Thompson A.W."/>
            <person name="Robinson-Rechavi M."/>
            <person name="Braasch I."/>
            <person name="Lecointre G."/>
            <person name="Bobe J."/>
            <person name="Postlethwait J.H."/>
            <person name="Berthelot C."/>
            <person name="Roest Crollius H."/>
            <person name="Guiguen Y."/>
        </authorList>
    </citation>
    <scope>NUCLEOTIDE SEQUENCE</scope>
    <source>
        <strain evidence="2">NC1722</strain>
    </source>
</reference>
<comment type="caution">
    <text evidence="2">The sequence shown here is derived from an EMBL/GenBank/DDBJ whole genome shotgun (WGS) entry which is preliminary data.</text>
</comment>
<dbReference type="EMBL" id="JAINUG010000078">
    <property type="protein sequence ID" value="KAJ8400198.1"/>
    <property type="molecule type" value="Genomic_DNA"/>
</dbReference>
<name>A0AAD7WKI1_9TELE</name>
<dbReference type="Proteomes" id="UP001221898">
    <property type="component" value="Unassembled WGS sequence"/>
</dbReference>
<evidence type="ECO:0000313" key="3">
    <source>
        <dbReference type="Proteomes" id="UP001221898"/>
    </source>
</evidence>
<sequence>MDFIESDLEVSPRPGPLRHHHVCPDYVPTKVGGAPRPRVSSSQTRSPTDTLQEYPWPVFQGSANPPRMTTALTEMGKGQYARAQWDNPNLSRSGRPPEEAARDLVNYGQELTPQQLQQTKELVDQHTDVLSIQPGRTTVLQHHIEMAPGVKVHVRP</sequence>
<evidence type="ECO:0000313" key="2">
    <source>
        <dbReference type="EMBL" id="KAJ8400198.1"/>
    </source>
</evidence>
<keyword evidence="3" id="KW-1185">Reference proteome</keyword>
<evidence type="ECO:0000256" key="1">
    <source>
        <dbReference type="SAM" id="MobiDB-lite"/>
    </source>
</evidence>